<protein>
    <recommendedName>
        <fullName evidence="2">peptidoglycan lytic exotransglycosylase</fullName>
        <ecNumber evidence="2">4.2.2.n1</ecNumber>
    </recommendedName>
    <alternativeName>
        <fullName evidence="5">Murein hydrolase A</fullName>
    </alternativeName>
</protein>
<comment type="caution">
    <text evidence="7">The sequence shown here is derived from an EMBL/GenBank/DDBJ whole genome shotgun (WGS) entry which is preliminary data.</text>
</comment>
<keyword evidence="8" id="KW-1185">Reference proteome</keyword>
<dbReference type="GO" id="GO:0008933">
    <property type="term" value="F:peptidoglycan lytic transglycosylase activity"/>
    <property type="evidence" value="ECO:0007669"/>
    <property type="project" value="TreeGrafter"/>
</dbReference>
<dbReference type="RefSeq" id="WP_071832475.1">
    <property type="nucleotide sequence ID" value="NZ_LSRP01000075.1"/>
</dbReference>
<accession>A0A657LU53</accession>
<evidence type="ECO:0000259" key="6">
    <source>
        <dbReference type="SMART" id="SM00925"/>
    </source>
</evidence>
<proteinExistence type="predicted"/>
<evidence type="ECO:0000256" key="2">
    <source>
        <dbReference type="ARBA" id="ARBA00012587"/>
    </source>
</evidence>
<dbReference type="GO" id="GO:0009253">
    <property type="term" value="P:peptidoglycan catabolic process"/>
    <property type="evidence" value="ECO:0007669"/>
    <property type="project" value="TreeGrafter"/>
</dbReference>
<dbReference type="Gene3D" id="2.40.240.50">
    <property type="entry name" value="Barwin-like endoglucanases"/>
    <property type="match status" value="1"/>
</dbReference>
<dbReference type="GO" id="GO:0009254">
    <property type="term" value="P:peptidoglycan turnover"/>
    <property type="evidence" value="ECO:0007669"/>
    <property type="project" value="InterPro"/>
</dbReference>
<dbReference type="EC" id="4.2.2.n1" evidence="2"/>
<dbReference type="InterPro" id="IPR005300">
    <property type="entry name" value="MltA_B"/>
</dbReference>
<evidence type="ECO:0000256" key="4">
    <source>
        <dbReference type="ARBA" id="ARBA00023316"/>
    </source>
</evidence>
<dbReference type="PANTHER" id="PTHR30124">
    <property type="entry name" value="MEMBRANE-BOUND LYTIC MUREIN TRANSGLYCOSYLASE A"/>
    <property type="match status" value="1"/>
</dbReference>
<dbReference type="SMART" id="SM00925">
    <property type="entry name" value="MltA"/>
    <property type="match status" value="1"/>
</dbReference>
<dbReference type="Gene3D" id="2.40.40.10">
    <property type="entry name" value="RlpA-like domain"/>
    <property type="match status" value="1"/>
</dbReference>
<dbReference type="Proteomes" id="UP000182661">
    <property type="component" value="Unassembled WGS sequence"/>
</dbReference>
<dbReference type="CDD" id="cd14668">
    <property type="entry name" value="mlta_B"/>
    <property type="match status" value="1"/>
</dbReference>
<dbReference type="InterPro" id="IPR036908">
    <property type="entry name" value="RlpA-like_sf"/>
</dbReference>
<dbReference type="OrthoDB" id="9783686at2"/>
<dbReference type="SUPFAM" id="SSF50685">
    <property type="entry name" value="Barwin-like endoglucanases"/>
    <property type="match status" value="1"/>
</dbReference>
<evidence type="ECO:0000313" key="7">
    <source>
        <dbReference type="EMBL" id="OJF98378.1"/>
    </source>
</evidence>
<dbReference type="GO" id="GO:0071555">
    <property type="term" value="P:cell wall organization"/>
    <property type="evidence" value="ECO:0007669"/>
    <property type="project" value="UniProtKB-KW"/>
</dbReference>
<reference evidence="7 8" key="1">
    <citation type="submission" date="2016-02" db="EMBL/GenBank/DDBJ databases">
        <title>Genome sequencing of a beta-galactosidase producing bacteria Rhizobium sp. 59.</title>
        <authorList>
            <person name="Wang D."/>
            <person name="Kot W."/>
            <person name="Qin Y."/>
            <person name="Hansen L."/>
            <person name="Naqvi K."/>
            <person name="Rensing C."/>
        </authorList>
    </citation>
    <scope>NUCLEOTIDE SEQUENCE [LARGE SCALE GENOMIC DNA]</scope>
    <source>
        <strain evidence="7 8">59</strain>
    </source>
</reference>
<dbReference type="InterPro" id="IPR010611">
    <property type="entry name" value="3D_dom"/>
</dbReference>
<keyword evidence="3" id="KW-0456">Lyase</keyword>
<dbReference type="EMBL" id="LSRP01000075">
    <property type="protein sequence ID" value="OJF98378.1"/>
    <property type="molecule type" value="Genomic_DNA"/>
</dbReference>
<organism evidence="7 8">
    <name type="scientific">Pararhizobium antarcticum</name>
    <dbReference type="NCBI Taxonomy" id="1798805"/>
    <lineage>
        <taxon>Bacteria</taxon>
        <taxon>Pseudomonadati</taxon>
        <taxon>Pseudomonadota</taxon>
        <taxon>Alphaproteobacteria</taxon>
        <taxon>Hyphomicrobiales</taxon>
        <taxon>Rhizobiaceae</taxon>
        <taxon>Rhizobium/Agrobacterium group</taxon>
        <taxon>Pararhizobium</taxon>
    </lineage>
</organism>
<sequence>MDFEVQPVAFADLPGWADDDPGPLLAALGRCRRHVTEVKAYKTGTLGISVADLMPAFEAATSVKTDDPMAARAFFQDQFVPFRIDGADGRSGFVTAFYEPDVSVSALPDETHRYPFYRRPLDLIDVDMSNRSTGMDASFAFGQKADGGVVEYPDRQAIEEGYLHGRGLEIAYATSVVDVFFAHVQGAARLVYPDGSVRRITYAAKTGHPFSAIGKLLIERGAIDAATVSMQSIRHWLADHPDETQSVLWHNRSFIFFREADVDDPALGPIAAAKVPLVPGRSLAVDRLIHTFGMPFFIASDSLTHMDGDKPFRRLMLALDTGSAILGPARGDIFTGSGDEAGRLAGSVRNDATFYVLIPKAAAARYGHG</sequence>
<dbReference type="Pfam" id="PF06725">
    <property type="entry name" value="3D"/>
    <property type="match status" value="1"/>
</dbReference>
<keyword evidence="4" id="KW-0961">Cell wall biogenesis/degradation</keyword>
<dbReference type="PANTHER" id="PTHR30124:SF0">
    <property type="entry name" value="MEMBRANE-BOUND LYTIC MUREIN TRANSGLYCOSYLASE A"/>
    <property type="match status" value="1"/>
</dbReference>
<evidence type="ECO:0000313" key="8">
    <source>
        <dbReference type="Proteomes" id="UP000182661"/>
    </source>
</evidence>
<evidence type="ECO:0000256" key="1">
    <source>
        <dbReference type="ARBA" id="ARBA00001420"/>
    </source>
</evidence>
<gene>
    <name evidence="7" type="ORF">AX760_14095</name>
</gene>
<feature type="domain" description="Lytic transglycosylase MltA" evidence="6">
    <location>
        <begin position="101"/>
        <end position="258"/>
    </location>
</feature>
<dbReference type="CDD" id="cd14485">
    <property type="entry name" value="mltA_like_LT_A"/>
    <property type="match status" value="1"/>
</dbReference>
<dbReference type="AlphaFoldDB" id="A0A657LU53"/>
<name>A0A657LU53_9HYPH</name>
<dbReference type="GO" id="GO:0019867">
    <property type="term" value="C:outer membrane"/>
    <property type="evidence" value="ECO:0007669"/>
    <property type="project" value="InterPro"/>
</dbReference>
<evidence type="ECO:0000256" key="3">
    <source>
        <dbReference type="ARBA" id="ARBA00023239"/>
    </source>
</evidence>
<dbReference type="GO" id="GO:0004553">
    <property type="term" value="F:hydrolase activity, hydrolyzing O-glycosyl compounds"/>
    <property type="evidence" value="ECO:0007669"/>
    <property type="project" value="InterPro"/>
</dbReference>
<dbReference type="Pfam" id="PF03562">
    <property type="entry name" value="MltA"/>
    <property type="match status" value="1"/>
</dbReference>
<evidence type="ECO:0000256" key="5">
    <source>
        <dbReference type="ARBA" id="ARBA00030918"/>
    </source>
</evidence>
<dbReference type="InterPro" id="IPR026044">
    <property type="entry name" value="MltA"/>
</dbReference>
<dbReference type="PIRSF" id="PIRSF019422">
    <property type="entry name" value="MltA"/>
    <property type="match status" value="1"/>
</dbReference>
<comment type="catalytic activity">
    <reaction evidence="1">
        <text>Exolytic cleavage of the (1-&gt;4)-beta-glycosidic linkage between N-acetylmuramic acid (MurNAc) and N-acetylglucosamine (GlcNAc) residues in peptidoglycan, from either the reducing or the non-reducing ends of the peptidoglycan chains, with concomitant formation of a 1,6-anhydrobond in the MurNAc residue.</text>
        <dbReference type="EC" id="4.2.2.n1"/>
    </reaction>
</comment>